<dbReference type="Proteomes" id="UP001066276">
    <property type="component" value="Chromosome 5"/>
</dbReference>
<gene>
    <name evidence="2" type="ORF">NDU88_000606</name>
</gene>
<evidence type="ECO:0000256" key="1">
    <source>
        <dbReference type="SAM" id="MobiDB-lite"/>
    </source>
</evidence>
<feature type="region of interest" description="Disordered" evidence="1">
    <location>
        <begin position="93"/>
        <end position="156"/>
    </location>
</feature>
<name>A0AAV7R4P5_PLEWA</name>
<organism evidence="2 3">
    <name type="scientific">Pleurodeles waltl</name>
    <name type="common">Iberian ribbed newt</name>
    <dbReference type="NCBI Taxonomy" id="8319"/>
    <lineage>
        <taxon>Eukaryota</taxon>
        <taxon>Metazoa</taxon>
        <taxon>Chordata</taxon>
        <taxon>Craniata</taxon>
        <taxon>Vertebrata</taxon>
        <taxon>Euteleostomi</taxon>
        <taxon>Amphibia</taxon>
        <taxon>Batrachia</taxon>
        <taxon>Caudata</taxon>
        <taxon>Salamandroidea</taxon>
        <taxon>Salamandridae</taxon>
        <taxon>Pleurodelinae</taxon>
        <taxon>Pleurodeles</taxon>
    </lineage>
</organism>
<evidence type="ECO:0000313" key="3">
    <source>
        <dbReference type="Proteomes" id="UP001066276"/>
    </source>
</evidence>
<accession>A0AAV7R4P5</accession>
<dbReference type="EMBL" id="JANPWB010000009">
    <property type="protein sequence ID" value="KAJ1147747.1"/>
    <property type="molecule type" value="Genomic_DNA"/>
</dbReference>
<keyword evidence="3" id="KW-1185">Reference proteome</keyword>
<evidence type="ECO:0000313" key="2">
    <source>
        <dbReference type="EMBL" id="KAJ1147747.1"/>
    </source>
</evidence>
<protein>
    <submittedName>
        <fullName evidence="2">Uncharacterized protein</fullName>
    </submittedName>
</protein>
<comment type="caution">
    <text evidence="2">The sequence shown here is derived from an EMBL/GenBank/DDBJ whole genome shotgun (WGS) entry which is preliminary data.</text>
</comment>
<sequence length="200" mass="20628">MGGGGLCSVLAGIPPGLYSPFVHTQHKTLTAPTGQTPPGSRLLLLDLGGSWRGLKMGGALLGPRRDPPQDYTVPLYTHSTRRSQLPPVRHLRAPAGSGGLQRWGTRPPPPQAGHRGRGPELASFRRPQKRKLCSCGMGPSGGSSSGGERPLAAAAGSARPNLAPTCARHEALLAGVGLAERAVGSARGQLGLLEGLCPRP</sequence>
<dbReference type="AlphaFoldDB" id="A0AAV7R4P5"/>
<proteinExistence type="predicted"/>
<reference evidence="2" key="1">
    <citation type="journal article" date="2022" name="bioRxiv">
        <title>Sequencing and chromosome-scale assembly of the giantPleurodeles waltlgenome.</title>
        <authorList>
            <person name="Brown T."/>
            <person name="Elewa A."/>
            <person name="Iarovenko S."/>
            <person name="Subramanian E."/>
            <person name="Araus A.J."/>
            <person name="Petzold A."/>
            <person name="Susuki M."/>
            <person name="Suzuki K.-i.T."/>
            <person name="Hayashi T."/>
            <person name="Toyoda A."/>
            <person name="Oliveira C."/>
            <person name="Osipova E."/>
            <person name="Leigh N.D."/>
            <person name="Simon A."/>
            <person name="Yun M.H."/>
        </authorList>
    </citation>
    <scope>NUCLEOTIDE SEQUENCE</scope>
    <source>
        <strain evidence="2">20211129_DDA</strain>
        <tissue evidence="2">Liver</tissue>
    </source>
</reference>